<geneLocation type="plasmid" evidence="7 8">
    <name>pCY360</name>
</geneLocation>
<keyword evidence="8" id="KW-1185">Reference proteome</keyword>
<organism evidence="7 8">
    <name type="scientific">Butyrivibrio proteoclasticus (strain ATCC 51982 / DSM 14932 / B316)</name>
    <name type="common">Clostridium proteoclasticum</name>
    <dbReference type="NCBI Taxonomy" id="515622"/>
    <lineage>
        <taxon>Bacteria</taxon>
        <taxon>Bacillati</taxon>
        <taxon>Bacillota</taxon>
        <taxon>Clostridia</taxon>
        <taxon>Lachnospirales</taxon>
        <taxon>Lachnospiraceae</taxon>
        <taxon>Butyrivibrio</taxon>
    </lineage>
</organism>
<dbReference type="InterPro" id="IPR008144">
    <property type="entry name" value="Guanylate_kin-like_dom"/>
</dbReference>
<dbReference type="InterPro" id="IPR008145">
    <property type="entry name" value="GK/Ca_channel_bsu"/>
</dbReference>
<evidence type="ECO:0000256" key="2">
    <source>
        <dbReference type="ARBA" id="ARBA00005790"/>
    </source>
</evidence>
<name>E0S4I6_BUTPB</name>
<dbReference type="EC" id="2.7.4.8" evidence="7"/>
<keyword evidence="7" id="KW-0614">Plasmid</keyword>
<dbReference type="AlphaFoldDB" id="E0S4I6"/>
<comment type="similarity">
    <text evidence="2">Belongs to the guanylate kinase family.</text>
</comment>
<dbReference type="GO" id="GO:0005829">
    <property type="term" value="C:cytosol"/>
    <property type="evidence" value="ECO:0007669"/>
    <property type="project" value="TreeGrafter"/>
</dbReference>
<evidence type="ECO:0000259" key="6">
    <source>
        <dbReference type="PROSITE" id="PS50052"/>
    </source>
</evidence>
<dbReference type="GO" id="GO:0004385">
    <property type="term" value="F:GMP kinase activity"/>
    <property type="evidence" value="ECO:0007669"/>
    <property type="project" value="UniProtKB-EC"/>
</dbReference>
<evidence type="ECO:0000256" key="5">
    <source>
        <dbReference type="ARBA" id="ARBA00048594"/>
    </source>
</evidence>
<dbReference type="Pfam" id="PF00625">
    <property type="entry name" value="Guanylate_kin"/>
    <property type="match status" value="1"/>
</dbReference>
<protein>
    <submittedName>
        <fullName evidence="7">Guanylate kinase Gmk3</fullName>
        <ecNumber evidence="7">2.7.4.8</ecNumber>
    </submittedName>
</protein>
<evidence type="ECO:0000256" key="1">
    <source>
        <dbReference type="ARBA" id="ARBA00003531"/>
    </source>
</evidence>
<dbReference type="HOGENOM" id="CLU_001715_1_2_9"/>
<dbReference type="PANTHER" id="PTHR23117:SF13">
    <property type="entry name" value="GUANYLATE KINASE"/>
    <property type="match status" value="1"/>
</dbReference>
<comment type="function">
    <text evidence="1">Essential for recycling GMP and indirectly, cGMP.</text>
</comment>
<dbReference type="PROSITE" id="PS00856">
    <property type="entry name" value="GUANYLATE_KINASE_1"/>
    <property type="match status" value="1"/>
</dbReference>
<evidence type="ECO:0000256" key="4">
    <source>
        <dbReference type="ARBA" id="ARBA00022777"/>
    </source>
</evidence>
<dbReference type="PROSITE" id="PS50052">
    <property type="entry name" value="GUANYLATE_KINASE_2"/>
    <property type="match status" value="1"/>
</dbReference>
<evidence type="ECO:0000313" key="7">
    <source>
        <dbReference type="EMBL" id="ADL36318.1"/>
    </source>
</evidence>
<proteinExistence type="inferred from homology"/>
<dbReference type="RefSeq" id="WP_013282967.1">
    <property type="nucleotide sequence ID" value="NC_014389.1"/>
</dbReference>
<keyword evidence="3 7" id="KW-0808">Transferase</keyword>
<dbReference type="Proteomes" id="UP000001299">
    <property type="component" value="Plasmid pCY360"/>
</dbReference>
<evidence type="ECO:0000313" key="8">
    <source>
        <dbReference type="Proteomes" id="UP000001299"/>
    </source>
</evidence>
<gene>
    <name evidence="7" type="primary">gmk3</name>
    <name evidence="7" type="ordered locus">bpr_II381</name>
</gene>
<accession>E0S4I6</accession>
<dbReference type="InterPro" id="IPR020590">
    <property type="entry name" value="Guanylate_kinase_CS"/>
</dbReference>
<dbReference type="InterPro" id="IPR027417">
    <property type="entry name" value="P-loop_NTPase"/>
</dbReference>
<sequence>MIYILIGKSASGKDRALNRIIDGKPVKGIDIKDRCLPIITCTTRPMRVGEVNGKDYHFITKELFKRMASSGEMLEWRCYHTLVQGKADDWYYGTPWTSVQNFESQDYIAIVDCEGAKAYIDACGKENCKVFYIYASDEVRKERAMKRGSFDETEWNRRLRDDEEKFGEEALSEIRKELGENFVWVDNNTNSDNVTNFISIFQMDEIVARA</sequence>
<dbReference type="SUPFAM" id="SSF52540">
    <property type="entry name" value="P-loop containing nucleoside triphosphate hydrolases"/>
    <property type="match status" value="1"/>
</dbReference>
<evidence type="ECO:0000256" key="3">
    <source>
        <dbReference type="ARBA" id="ARBA00022679"/>
    </source>
</evidence>
<dbReference type="KEGG" id="bpb:bpr_II381"/>
<comment type="catalytic activity">
    <reaction evidence="5">
        <text>GMP + ATP = GDP + ADP</text>
        <dbReference type="Rhea" id="RHEA:20780"/>
        <dbReference type="ChEBI" id="CHEBI:30616"/>
        <dbReference type="ChEBI" id="CHEBI:58115"/>
        <dbReference type="ChEBI" id="CHEBI:58189"/>
        <dbReference type="ChEBI" id="CHEBI:456216"/>
        <dbReference type="EC" id="2.7.4.8"/>
    </reaction>
</comment>
<dbReference type="Gene3D" id="3.40.50.300">
    <property type="entry name" value="P-loop containing nucleotide triphosphate hydrolases"/>
    <property type="match status" value="1"/>
</dbReference>
<dbReference type="PANTHER" id="PTHR23117">
    <property type="entry name" value="GUANYLATE KINASE-RELATED"/>
    <property type="match status" value="1"/>
</dbReference>
<dbReference type="EMBL" id="CP001812">
    <property type="protein sequence ID" value="ADL36318.1"/>
    <property type="molecule type" value="Genomic_DNA"/>
</dbReference>
<dbReference type="SMART" id="SM00072">
    <property type="entry name" value="GuKc"/>
    <property type="match status" value="1"/>
</dbReference>
<keyword evidence="4 7" id="KW-0418">Kinase</keyword>
<reference evidence="7 8" key="1">
    <citation type="journal article" date="2010" name="PLoS ONE">
        <title>The glycobiome of the rumen bacterium Butyrivibrio proteoclasticus B316(T) highlights adaptation to a polysaccharide-rich environment.</title>
        <authorList>
            <person name="Kelly W.J."/>
            <person name="Leahy S.C."/>
            <person name="Altermann E."/>
            <person name="Yeoman C.J."/>
            <person name="Dunne J.C."/>
            <person name="Kong Z."/>
            <person name="Pacheco D.M."/>
            <person name="Li D."/>
            <person name="Noel S.J."/>
            <person name="Moon C.D."/>
            <person name="Cookson A.L."/>
            <person name="Attwood G.T."/>
        </authorList>
    </citation>
    <scope>NUCLEOTIDE SEQUENCE [LARGE SCALE GENOMIC DNA]</scope>
    <source>
        <strain evidence="8">ATCC 51982 / DSM 14932 / B316</strain>
        <plasmid evidence="8">Plasmid pCY360</plasmid>
    </source>
</reference>
<feature type="domain" description="Guanylate kinase-like" evidence="6">
    <location>
        <begin position="1"/>
        <end position="205"/>
    </location>
</feature>